<accession>A0A2A5IMK3</accession>
<evidence type="ECO:0000259" key="1">
    <source>
        <dbReference type="Pfam" id="PF09019"/>
    </source>
</evidence>
<dbReference type="GO" id="GO:0009307">
    <property type="term" value="P:DNA restriction-modification system"/>
    <property type="evidence" value="ECO:0007669"/>
    <property type="project" value="InterPro"/>
</dbReference>
<dbReference type="SUPFAM" id="SSF52980">
    <property type="entry name" value="Restriction endonuclease-like"/>
    <property type="match status" value="1"/>
</dbReference>
<feature type="domain" description="Restriction endonuclease type II EcoRII C-terminal" evidence="1">
    <location>
        <begin position="108"/>
        <end position="247"/>
    </location>
</feature>
<dbReference type="GO" id="GO:0003677">
    <property type="term" value="F:DNA binding"/>
    <property type="evidence" value="ECO:0007669"/>
    <property type="project" value="InterPro"/>
</dbReference>
<name>A0A2A5IMK3_BACPU</name>
<organism evidence="2 3">
    <name type="scientific">Bacillus pumilus</name>
    <name type="common">Bacillus mesentericus</name>
    <dbReference type="NCBI Taxonomy" id="1408"/>
    <lineage>
        <taxon>Bacteria</taxon>
        <taxon>Bacillati</taxon>
        <taxon>Bacillota</taxon>
        <taxon>Bacilli</taxon>
        <taxon>Bacillales</taxon>
        <taxon>Bacillaceae</taxon>
        <taxon>Bacillus</taxon>
    </lineage>
</organism>
<dbReference type="Proteomes" id="UP000228754">
    <property type="component" value="Unassembled WGS sequence"/>
</dbReference>
<evidence type="ECO:0000313" key="2">
    <source>
        <dbReference type="EMBL" id="PCK18545.1"/>
    </source>
</evidence>
<dbReference type="OrthoDB" id="9797574at2"/>
<comment type="caution">
    <text evidence="2">The sequence shown here is derived from an EMBL/GenBank/DDBJ whole genome shotgun (WGS) entry which is preliminary data.</text>
</comment>
<dbReference type="EMBL" id="NKHG01000118">
    <property type="protein sequence ID" value="PCK18545.1"/>
    <property type="molecule type" value="Genomic_DNA"/>
</dbReference>
<dbReference type="CDD" id="cd22320">
    <property type="entry name" value="Ecl18kI-like"/>
    <property type="match status" value="1"/>
</dbReference>
<evidence type="ECO:0000313" key="3">
    <source>
        <dbReference type="Proteomes" id="UP000228754"/>
    </source>
</evidence>
<dbReference type="GO" id="GO:0009036">
    <property type="term" value="F:type II site-specific deoxyribonuclease activity"/>
    <property type="evidence" value="ECO:0007669"/>
    <property type="project" value="InterPro"/>
</dbReference>
<dbReference type="AlphaFoldDB" id="A0A2A5IMK3"/>
<dbReference type="Pfam" id="PF09019">
    <property type="entry name" value="EcoRII-C"/>
    <property type="match status" value="1"/>
</dbReference>
<dbReference type="Gene3D" id="3.40.91.80">
    <property type="match status" value="1"/>
</dbReference>
<dbReference type="InterPro" id="IPR011335">
    <property type="entry name" value="Restrct_endonuc-II-like"/>
</dbReference>
<protein>
    <recommendedName>
        <fullName evidence="1">Restriction endonuclease type II EcoRII C-terminal domain-containing protein</fullName>
    </recommendedName>
</protein>
<gene>
    <name evidence="2" type="ORF">CEY02_18505</name>
</gene>
<proteinExistence type="predicted"/>
<reference evidence="2 3" key="1">
    <citation type="submission" date="2017-06" db="EMBL/GenBank/DDBJ databases">
        <title>Draft Genome Sequence of Bacillus sp Strain 36R Isolated from saline sediment at Atanasia, Sonora, Mexico.</title>
        <authorList>
            <person name="Sanchez Diaz R."/>
            <person name="Quiroz Macias M.E."/>
            <person name="Ibarra Gamez J.C."/>
            <person name="Enciso Ibarra J."/>
            <person name="Gomez Gil B."/>
            <person name="Galaviz Silva L."/>
        </authorList>
    </citation>
    <scope>NUCLEOTIDE SEQUENCE [LARGE SCALE GENOMIC DNA]</scope>
    <source>
        <strain evidence="2 3">36R_ATNSAL</strain>
    </source>
</reference>
<sequence>MSIEAFKKYVKKNRTNIMTKPKKLVEEVFEQSPFFQGDQTYFLEHCTEILYYLREVCWERYLVFERELTSNTSEYLISSDSDFMDTLQMHSEDPKKIISDFLERYSEHLFELSKSHTNSRRSRAGKEFEAIIEILLLRTGVVFDNQGVIGSKLFKTDRLGKLVDCVVPGVTEYSEERRRCALVSMKTSLRERWQEVIEEMTRTGAHEMFLVTLDAGITKNTIEALSSHNITLVVPDDLKLNSYNEYNNVYGLTKFLFEMIDISNSWKKRRDLSTEFYKNRLLAIETRLKSVNKNYVREPFEEYKVHCELQINKS</sequence>
<dbReference type="InterPro" id="IPR015109">
    <property type="entry name" value="Restrct_endonuc_II_EcoRII_C"/>
</dbReference>
<dbReference type="InterPro" id="IPR038365">
    <property type="entry name" value="EcoRII_C_sf"/>
</dbReference>